<dbReference type="Proteomes" id="UP000230282">
    <property type="component" value="Unassembled WGS sequence"/>
</dbReference>
<dbReference type="RefSeq" id="WP_100297173.1">
    <property type="nucleotide sequence ID" value="NZ_PHGZ01000020.1"/>
</dbReference>
<organism evidence="1 2">
    <name type="scientific">Caviibacterium pharyngocola</name>
    <dbReference type="NCBI Taxonomy" id="28159"/>
    <lineage>
        <taxon>Bacteria</taxon>
        <taxon>Pseudomonadati</taxon>
        <taxon>Pseudomonadota</taxon>
        <taxon>Gammaproteobacteria</taxon>
        <taxon>Pasteurellales</taxon>
        <taxon>Pasteurellaceae</taxon>
        <taxon>Caviibacterium</taxon>
    </lineage>
</organism>
<gene>
    <name evidence="1" type="ORF">CVP04_08990</name>
</gene>
<keyword evidence="2" id="KW-1185">Reference proteome</keyword>
<reference evidence="1 2" key="1">
    <citation type="submission" date="2017-11" db="EMBL/GenBank/DDBJ databases">
        <title>Reclassification of Bisgaard taxon 5 as Caviibacterium pharyngocola gen. nov., sp. nov.</title>
        <authorList>
            <person name="Christensen H."/>
        </authorList>
    </citation>
    <scope>NUCLEOTIDE SEQUENCE [LARGE SCALE GENOMIC DNA]</scope>
    <source>
        <strain evidence="1 2">7_3</strain>
    </source>
</reference>
<protein>
    <submittedName>
        <fullName evidence="1">Uncharacterized protein</fullName>
    </submittedName>
</protein>
<accession>A0A2M8RUA4</accession>
<name>A0A2M8RUA4_9PAST</name>
<sequence length="128" mass="15451">MKLEELDIVAEYEEFLEGSSESLWEEPFPCWIKFNPATKELSIKFEYEQEDDKPNTYVWFKGFQTNSSYPYTFELQSNKPEVTEEKMWLEIFYENEFWCLEGKVEALYQENGINKIEKRTILIDQVND</sequence>
<evidence type="ECO:0000313" key="1">
    <source>
        <dbReference type="EMBL" id="PJG82461.1"/>
    </source>
</evidence>
<dbReference type="EMBL" id="PHGZ01000020">
    <property type="protein sequence ID" value="PJG82461.1"/>
    <property type="molecule type" value="Genomic_DNA"/>
</dbReference>
<dbReference type="AlphaFoldDB" id="A0A2M8RUA4"/>
<evidence type="ECO:0000313" key="2">
    <source>
        <dbReference type="Proteomes" id="UP000230282"/>
    </source>
</evidence>
<comment type="caution">
    <text evidence="1">The sequence shown here is derived from an EMBL/GenBank/DDBJ whole genome shotgun (WGS) entry which is preliminary data.</text>
</comment>
<proteinExistence type="predicted"/>